<evidence type="ECO:0000256" key="6">
    <source>
        <dbReference type="ARBA" id="ARBA00038425"/>
    </source>
</evidence>
<feature type="DNA-binding region" description="Homeobox" evidence="7">
    <location>
        <begin position="253"/>
        <end position="312"/>
    </location>
</feature>
<evidence type="ECO:0000256" key="4">
    <source>
        <dbReference type="ARBA" id="ARBA00023155"/>
    </source>
</evidence>
<dbReference type="PROSITE" id="PS00027">
    <property type="entry name" value="HOMEOBOX_1"/>
    <property type="match status" value="1"/>
</dbReference>
<dbReference type="Gene3D" id="1.10.10.60">
    <property type="entry name" value="Homeodomain-like"/>
    <property type="match status" value="1"/>
</dbReference>
<dbReference type="CDD" id="cd00086">
    <property type="entry name" value="homeodomain"/>
    <property type="match status" value="1"/>
</dbReference>
<dbReference type="SUPFAM" id="SSF46689">
    <property type="entry name" value="Homeodomain-like"/>
    <property type="match status" value="1"/>
</dbReference>
<evidence type="ECO:0000256" key="8">
    <source>
        <dbReference type="RuleBase" id="RU000682"/>
    </source>
</evidence>
<organism evidence="11 12">
    <name type="scientific">Pomacea canaliculata</name>
    <name type="common">Golden apple snail</name>
    <dbReference type="NCBI Taxonomy" id="400727"/>
    <lineage>
        <taxon>Eukaryota</taxon>
        <taxon>Metazoa</taxon>
        <taxon>Spiralia</taxon>
        <taxon>Lophotrochozoa</taxon>
        <taxon>Mollusca</taxon>
        <taxon>Gastropoda</taxon>
        <taxon>Caenogastropoda</taxon>
        <taxon>Architaenioglossa</taxon>
        <taxon>Ampullarioidea</taxon>
        <taxon>Ampullariidae</taxon>
        <taxon>Pomacea</taxon>
    </lineage>
</organism>
<feature type="compositionally biased region" description="Basic residues" evidence="9">
    <location>
        <begin position="246"/>
        <end position="257"/>
    </location>
</feature>
<comment type="subcellular location">
    <subcellularLocation>
        <location evidence="1 7 8">Nucleus</location>
    </subcellularLocation>
</comment>
<keyword evidence="3 7" id="KW-0238">DNA-binding</keyword>
<feature type="region of interest" description="Disordered" evidence="9">
    <location>
        <begin position="233"/>
        <end position="263"/>
    </location>
</feature>
<feature type="compositionally biased region" description="Basic and acidic residues" evidence="9">
    <location>
        <begin position="1"/>
        <end position="17"/>
    </location>
</feature>
<reference evidence="11 12" key="1">
    <citation type="submission" date="2018-04" db="EMBL/GenBank/DDBJ databases">
        <title>The genome of golden apple snail Pomacea canaliculata provides insight into stress tolerance and invasive adaptation.</title>
        <authorList>
            <person name="Liu C."/>
            <person name="Liu B."/>
            <person name="Ren Y."/>
            <person name="Zhang Y."/>
            <person name="Wang H."/>
            <person name="Li S."/>
            <person name="Jiang F."/>
            <person name="Yin L."/>
            <person name="Zhang G."/>
            <person name="Qian W."/>
            <person name="Fan W."/>
        </authorList>
    </citation>
    <scope>NUCLEOTIDE SEQUENCE [LARGE SCALE GENOMIC DNA]</scope>
    <source>
        <strain evidence="11">SZHN2017</strain>
        <tissue evidence="11">Muscle</tissue>
    </source>
</reference>
<feature type="compositionally biased region" description="Polar residues" evidence="9">
    <location>
        <begin position="21"/>
        <end position="40"/>
    </location>
</feature>
<comment type="similarity">
    <text evidence="6">Belongs to the Msh homeobox family.</text>
</comment>
<comment type="caution">
    <text evidence="11">The sequence shown here is derived from an EMBL/GenBank/DDBJ whole genome shotgun (WGS) entry which is preliminary data.</text>
</comment>
<dbReference type="GO" id="GO:0000977">
    <property type="term" value="F:RNA polymerase II transcription regulatory region sequence-specific DNA binding"/>
    <property type="evidence" value="ECO:0007669"/>
    <property type="project" value="TreeGrafter"/>
</dbReference>
<evidence type="ECO:0000256" key="5">
    <source>
        <dbReference type="ARBA" id="ARBA00023242"/>
    </source>
</evidence>
<dbReference type="EMBL" id="PZQS01000005">
    <property type="protein sequence ID" value="PVD30936.1"/>
    <property type="molecule type" value="Genomic_DNA"/>
</dbReference>
<dbReference type="STRING" id="400727.A0A2T7PBZ5"/>
<keyword evidence="4 7" id="KW-0371">Homeobox</keyword>
<name>A0A2T7PBZ5_POMCA</name>
<dbReference type="FunFam" id="1.10.10.60:FF:000729">
    <property type="entry name" value="Msx-type homeobox protein"/>
    <property type="match status" value="1"/>
</dbReference>
<dbReference type="Pfam" id="PF00046">
    <property type="entry name" value="Homeodomain"/>
    <property type="match status" value="1"/>
</dbReference>
<feature type="compositionally biased region" description="Polar residues" evidence="9">
    <location>
        <begin position="124"/>
        <end position="136"/>
    </location>
</feature>
<evidence type="ECO:0000256" key="9">
    <source>
        <dbReference type="SAM" id="MobiDB-lite"/>
    </source>
</evidence>
<feature type="compositionally biased region" description="Basic and acidic residues" evidence="9">
    <location>
        <begin position="44"/>
        <end position="65"/>
    </location>
</feature>
<evidence type="ECO:0000256" key="2">
    <source>
        <dbReference type="ARBA" id="ARBA00022473"/>
    </source>
</evidence>
<protein>
    <recommendedName>
        <fullName evidence="10">Homeobox domain-containing protein</fullName>
    </recommendedName>
</protein>
<feature type="region of interest" description="Disordered" evidence="9">
    <location>
        <begin position="1"/>
        <end position="149"/>
    </location>
</feature>
<keyword evidence="2" id="KW-0217">Developmental protein</keyword>
<evidence type="ECO:0000313" key="12">
    <source>
        <dbReference type="Proteomes" id="UP000245119"/>
    </source>
</evidence>
<dbReference type="AlphaFoldDB" id="A0A2T7PBZ5"/>
<dbReference type="PANTHER" id="PTHR24338">
    <property type="entry name" value="HOMEOBOX PROTEIN MSX"/>
    <property type="match status" value="1"/>
</dbReference>
<evidence type="ECO:0000256" key="1">
    <source>
        <dbReference type="ARBA" id="ARBA00004123"/>
    </source>
</evidence>
<dbReference type="PANTHER" id="PTHR24338:SF0">
    <property type="entry name" value="MUSCLE SEGMENTATION HOMEOBOX"/>
    <property type="match status" value="1"/>
</dbReference>
<dbReference type="OrthoDB" id="6159439at2759"/>
<dbReference type="InterPro" id="IPR009057">
    <property type="entry name" value="Homeodomain-like_sf"/>
</dbReference>
<sequence>MSEVDYKRRVSGHRDHPIPSPRSQQTPSVSQTRTKISFSVESLIAKDETKTRKEDEVAGDRKDPSVRFSRKRISQRSSHCEDEEEASSLLGQSSGKCDGRQRSPGSPVPVLPDDNSGRDACDASRSSLLTTTHNSTKGGGTLGPPSLLFQTPRLSGTILQRPIQPSRAGHLGLGQKAIYGNVVEEKEGSMDKSGPQGMAARCGDSPLHGVCPNSFTSSIPCWPSLARPTVHADLRPAPSLPPSKMTLRKHKPNRKPRTPFTTSQLLSLERKFREKQYLSIAERAEFSSSLNLTETQVKIWFQNRRAKAKRLQEAELEKLRMAAKPMMPPTFTISLSTNAMAASPALYPHHYAHAHLLRHSFDVTSASTYLAAAAAQSNFPLALCPPALTLFH</sequence>
<dbReference type="GO" id="GO:0048598">
    <property type="term" value="P:embryonic morphogenesis"/>
    <property type="evidence" value="ECO:0007669"/>
    <property type="project" value="TreeGrafter"/>
</dbReference>
<dbReference type="GO" id="GO:0005634">
    <property type="term" value="C:nucleus"/>
    <property type="evidence" value="ECO:0007669"/>
    <property type="project" value="UniProtKB-SubCell"/>
</dbReference>
<keyword evidence="12" id="KW-1185">Reference proteome</keyword>
<evidence type="ECO:0000256" key="3">
    <source>
        <dbReference type="ARBA" id="ARBA00023125"/>
    </source>
</evidence>
<dbReference type="GO" id="GO:0000981">
    <property type="term" value="F:DNA-binding transcription factor activity, RNA polymerase II-specific"/>
    <property type="evidence" value="ECO:0007669"/>
    <property type="project" value="InterPro"/>
</dbReference>
<feature type="domain" description="Homeobox" evidence="10">
    <location>
        <begin position="251"/>
        <end position="311"/>
    </location>
</feature>
<dbReference type="SMART" id="SM00389">
    <property type="entry name" value="HOX"/>
    <property type="match status" value="1"/>
</dbReference>
<dbReference type="InterPro" id="IPR020479">
    <property type="entry name" value="HD_metazoa"/>
</dbReference>
<accession>A0A2T7PBZ5</accession>
<dbReference type="InterPro" id="IPR050674">
    <property type="entry name" value="Msh_Homeobox_Regulators"/>
</dbReference>
<dbReference type="InterPro" id="IPR017970">
    <property type="entry name" value="Homeobox_CS"/>
</dbReference>
<keyword evidence="5 7" id="KW-0539">Nucleus</keyword>
<evidence type="ECO:0000259" key="10">
    <source>
        <dbReference type="PROSITE" id="PS50071"/>
    </source>
</evidence>
<evidence type="ECO:0000313" key="11">
    <source>
        <dbReference type="EMBL" id="PVD30936.1"/>
    </source>
</evidence>
<dbReference type="InterPro" id="IPR001356">
    <property type="entry name" value="HD"/>
</dbReference>
<dbReference type="PRINTS" id="PR00024">
    <property type="entry name" value="HOMEOBOX"/>
</dbReference>
<evidence type="ECO:0000256" key="7">
    <source>
        <dbReference type="PROSITE-ProRule" id="PRU00108"/>
    </source>
</evidence>
<gene>
    <name evidence="11" type="ORF">C0Q70_10211</name>
</gene>
<dbReference type="PROSITE" id="PS50071">
    <property type="entry name" value="HOMEOBOX_2"/>
    <property type="match status" value="1"/>
</dbReference>
<proteinExistence type="inferred from homology"/>
<dbReference type="Proteomes" id="UP000245119">
    <property type="component" value="Linkage Group LG5"/>
</dbReference>